<dbReference type="GO" id="GO:0003677">
    <property type="term" value="F:DNA binding"/>
    <property type="evidence" value="ECO:0007669"/>
    <property type="project" value="UniProtKB-KW"/>
</dbReference>
<dbReference type="EMBL" id="CP016076">
    <property type="protein sequence ID" value="APU12429.1"/>
    <property type="molecule type" value="Genomic_DNA"/>
</dbReference>
<dbReference type="PANTHER" id="PTHR30349">
    <property type="entry name" value="PHAGE INTEGRASE-RELATED"/>
    <property type="match status" value="1"/>
</dbReference>
<evidence type="ECO:0000259" key="5">
    <source>
        <dbReference type="PROSITE" id="PS51898"/>
    </source>
</evidence>
<dbReference type="SUPFAM" id="SSF56349">
    <property type="entry name" value="DNA breaking-rejoining enzymes"/>
    <property type="match status" value="1"/>
</dbReference>
<dbReference type="InterPro" id="IPR053876">
    <property type="entry name" value="Phage_int_M"/>
</dbReference>
<keyword evidence="7" id="KW-1185">Reference proteome</keyword>
<dbReference type="InterPro" id="IPR011010">
    <property type="entry name" value="DNA_brk_join_enz"/>
</dbReference>
<evidence type="ECO:0000256" key="4">
    <source>
        <dbReference type="SAM" id="MobiDB-lite"/>
    </source>
</evidence>
<dbReference type="Proteomes" id="UP000185511">
    <property type="component" value="Chromosome"/>
</dbReference>
<dbReference type="InterPro" id="IPR010998">
    <property type="entry name" value="Integrase_recombinase_N"/>
</dbReference>
<evidence type="ECO:0000256" key="1">
    <source>
        <dbReference type="ARBA" id="ARBA00008857"/>
    </source>
</evidence>
<dbReference type="Pfam" id="PF00589">
    <property type="entry name" value="Phage_integrase"/>
    <property type="match status" value="1"/>
</dbReference>
<feature type="region of interest" description="Disordered" evidence="4">
    <location>
        <begin position="396"/>
        <end position="430"/>
    </location>
</feature>
<dbReference type="Pfam" id="PF22022">
    <property type="entry name" value="Phage_int_M"/>
    <property type="match status" value="1"/>
</dbReference>
<dbReference type="GO" id="GO:0015074">
    <property type="term" value="P:DNA integration"/>
    <property type="evidence" value="ECO:0007669"/>
    <property type="project" value="InterPro"/>
</dbReference>
<keyword evidence="2" id="KW-0238">DNA-binding</keyword>
<dbReference type="PANTHER" id="PTHR30349:SF64">
    <property type="entry name" value="PROPHAGE INTEGRASE INTD-RELATED"/>
    <property type="match status" value="1"/>
</dbReference>
<dbReference type="PROSITE" id="PS51898">
    <property type="entry name" value="TYR_RECOMBINASE"/>
    <property type="match status" value="1"/>
</dbReference>
<dbReference type="InterPro" id="IPR013762">
    <property type="entry name" value="Integrase-like_cat_sf"/>
</dbReference>
<sequence>MGHIQDRWWAEIPDPDLPGKNQRVKTDLHGRGLRYRVRYFDPAGTERSKSFPDRQKRLAEQFLISVENDKKQGTYLEPDAGKILFRDYAEEWLAGQSFKSTTRVNVPSRLRSQVYPFLGDLPLHAINPSKIRQWIRWMTDRRTAPSYRSVCFIHVSSILSAAVDDKRIRTNPCKAASITKPQPQPPKVVPWTDARVKAVLLALPHRAQITVPLGAACGLRQGEMFGLSPQDIDRRNNVLHVVRQIQQVNGKLIFCRPKREKSRTVPLSAGTLRRLDAHLEAFPAQQVTLPWNDVTGEPVTADLLMTDDCGQAYWRQAFNRDLWKPALQRAGMTTPERKDGTHALRHYYASVLLDSGESVKALSEYLGHADPGFTLRTYTHLLPSSHERARRALDARLGDADGLETASPSEDEHNPSSEARDARTGSRGTG</sequence>
<dbReference type="Gene3D" id="1.10.150.130">
    <property type="match status" value="1"/>
</dbReference>
<dbReference type="GO" id="GO:0006310">
    <property type="term" value="P:DNA recombination"/>
    <property type="evidence" value="ECO:0007669"/>
    <property type="project" value="UniProtKB-KW"/>
</dbReference>
<keyword evidence="3" id="KW-0233">DNA recombination</keyword>
<evidence type="ECO:0000256" key="2">
    <source>
        <dbReference type="ARBA" id="ARBA00023125"/>
    </source>
</evidence>
<dbReference type="CDD" id="cd01189">
    <property type="entry name" value="INT_ICEBs1_C_like"/>
    <property type="match status" value="1"/>
</dbReference>
<dbReference type="InterPro" id="IPR050090">
    <property type="entry name" value="Tyrosine_recombinase_XerCD"/>
</dbReference>
<feature type="domain" description="Tyr recombinase" evidence="5">
    <location>
        <begin position="186"/>
        <end position="394"/>
    </location>
</feature>
<proteinExistence type="inferred from homology"/>
<accession>A0AAC9L8S1</accession>
<dbReference type="RefSeq" id="WP_083682851.1">
    <property type="nucleotide sequence ID" value="NZ_CP016076.1"/>
</dbReference>
<evidence type="ECO:0000313" key="7">
    <source>
        <dbReference type="Proteomes" id="UP000185511"/>
    </source>
</evidence>
<name>A0AAC9L8S1_9PSEU</name>
<organism evidence="6 7">
    <name type="scientific">Actinoalloteichus fjordicus</name>
    <dbReference type="NCBI Taxonomy" id="1612552"/>
    <lineage>
        <taxon>Bacteria</taxon>
        <taxon>Bacillati</taxon>
        <taxon>Actinomycetota</taxon>
        <taxon>Actinomycetes</taxon>
        <taxon>Pseudonocardiales</taxon>
        <taxon>Pseudonocardiaceae</taxon>
        <taxon>Actinoalloteichus</taxon>
    </lineage>
</organism>
<evidence type="ECO:0000313" key="6">
    <source>
        <dbReference type="EMBL" id="APU12429.1"/>
    </source>
</evidence>
<dbReference type="AlphaFoldDB" id="A0AAC9L8S1"/>
<gene>
    <name evidence="6" type="ORF">UA74_01705</name>
</gene>
<protein>
    <submittedName>
        <fullName evidence="6">Site-specific recombinase XerD</fullName>
    </submittedName>
</protein>
<dbReference type="Gene3D" id="1.10.443.10">
    <property type="entry name" value="Intergrase catalytic core"/>
    <property type="match status" value="1"/>
</dbReference>
<feature type="compositionally biased region" description="Basic and acidic residues" evidence="4">
    <location>
        <begin position="410"/>
        <end position="424"/>
    </location>
</feature>
<evidence type="ECO:0000256" key="3">
    <source>
        <dbReference type="ARBA" id="ARBA00023172"/>
    </source>
</evidence>
<reference evidence="7" key="1">
    <citation type="submission" date="2016-06" db="EMBL/GenBank/DDBJ databases">
        <title>Complete genome sequence of Actinoalloteichus fjordicus DSM 46855 (=ADI127-17), type strain of the new species Actinoalloteichus fjordicus.</title>
        <authorList>
            <person name="Ruckert C."/>
            <person name="Nouioui I."/>
            <person name="Willmese J."/>
            <person name="van Wezel G."/>
            <person name="Klenk H.-P."/>
            <person name="Kalinowski J."/>
            <person name="Zotchev S.B."/>
        </authorList>
    </citation>
    <scope>NUCLEOTIDE SEQUENCE [LARGE SCALE GENOMIC DNA]</scope>
    <source>
        <strain evidence="7">ADI127-7</strain>
    </source>
</reference>
<dbReference type="InterPro" id="IPR002104">
    <property type="entry name" value="Integrase_catalytic"/>
</dbReference>
<dbReference type="KEGG" id="acad:UA74_01705"/>
<comment type="similarity">
    <text evidence="1">Belongs to the 'phage' integrase family.</text>
</comment>